<protein>
    <submittedName>
        <fullName evidence="6">Tpa_inf: bifunctional dethiobiotin synthetase adenosylmethionine-8-amino-7-oxononanoate aminotransferase</fullName>
    </submittedName>
</protein>
<dbReference type="InterPro" id="IPR049704">
    <property type="entry name" value="Aminotrans_3_PPA_site"/>
</dbReference>
<evidence type="ECO:0000313" key="6">
    <source>
        <dbReference type="EMBL" id="CEH12238.1"/>
    </source>
</evidence>
<proteinExistence type="inferred from homology"/>
<reference evidence="6 7" key="1">
    <citation type="submission" date="2014-09" db="EMBL/GenBank/DDBJ databases">
        <authorList>
            <person name="Magalhaes I.L.F."/>
            <person name="Oliveira U."/>
            <person name="Santos F.R."/>
            <person name="Vidigal T.H.D.A."/>
            <person name="Brescovit A.D."/>
            <person name="Santos A.J."/>
        </authorList>
    </citation>
    <scope>NUCLEOTIDE SEQUENCE [LARGE SCALE GENOMIC DNA]</scope>
</reference>
<dbReference type="PROSITE" id="PS00600">
    <property type="entry name" value="AA_TRANSFER_CLASS_3"/>
    <property type="match status" value="1"/>
</dbReference>
<dbReference type="InterPro" id="IPR015424">
    <property type="entry name" value="PyrdxlP-dep_Trfase"/>
</dbReference>
<dbReference type="GO" id="GO:0005739">
    <property type="term" value="C:mitochondrion"/>
    <property type="evidence" value="ECO:0007669"/>
    <property type="project" value="UniProtKB-SubCell"/>
</dbReference>
<dbReference type="InterPro" id="IPR005814">
    <property type="entry name" value="Aminotrans_3"/>
</dbReference>
<evidence type="ECO:0000256" key="2">
    <source>
        <dbReference type="ARBA" id="ARBA00022576"/>
    </source>
</evidence>
<dbReference type="AlphaFoldDB" id="A0A0P1BA54"/>
<dbReference type="SUPFAM" id="SSF53383">
    <property type="entry name" value="PLP-dependent transferases"/>
    <property type="match status" value="1"/>
</dbReference>
<dbReference type="GO" id="GO:0009102">
    <property type="term" value="P:biotin biosynthetic process"/>
    <property type="evidence" value="ECO:0007669"/>
    <property type="project" value="TreeGrafter"/>
</dbReference>
<evidence type="ECO:0000256" key="1">
    <source>
        <dbReference type="ARBA" id="ARBA00004173"/>
    </source>
</evidence>
<organism evidence="6 7">
    <name type="scientific">Ceraceosorus bombacis</name>
    <dbReference type="NCBI Taxonomy" id="401625"/>
    <lineage>
        <taxon>Eukaryota</taxon>
        <taxon>Fungi</taxon>
        <taxon>Dikarya</taxon>
        <taxon>Basidiomycota</taxon>
        <taxon>Ustilaginomycotina</taxon>
        <taxon>Exobasidiomycetes</taxon>
        <taxon>Ceraceosorales</taxon>
        <taxon>Ceraceosoraceae</taxon>
        <taxon>Ceraceosorus</taxon>
    </lineage>
</organism>
<evidence type="ECO:0000256" key="3">
    <source>
        <dbReference type="ARBA" id="ARBA00022679"/>
    </source>
</evidence>
<name>A0A0P1BA54_9BASI</name>
<comment type="similarity">
    <text evidence="4">Belongs to the class-III pyridoxal-phosphate-dependent aminotransferase family.</text>
</comment>
<evidence type="ECO:0000256" key="4">
    <source>
        <dbReference type="RuleBase" id="RU003560"/>
    </source>
</evidence>
<sequence length="405" mass="44441">MAIASAALRYAPPRASSATLERTSRAREKGSAGGSSRATGEWQVLGLKGSYHGDTIGAMDACEPSTYSQAVHWYRGRGAWLDPPAVSIIDGEPTITLPSGEKRRYASLSSVYDVEERMRTDELWRRYTTELRAWLEGLVLVEGRRFGALIIEPLVLGAGGMIFVDPLFQRALIDVVRGAEDLFSLSEPPLKDAKVGANSDSSRDAHEWRGLPVIFDEVFTGLWRLGHSTPAKILRTTPDISCLAKILTGGLVPMAVTLASRSIFSTFNQSENKADALLHGHSYTAHPVGCEVAFEAIARISHMQKRSELWREAQWDWSSDGERETLHSPSYAPVWSFWSRAAVQRLSRARRVDSAMTLGCVLALSIRDDVGSGPLGNVIYLMCSLNTPELVRREAENALIGALEA</sequence>
<dbReference type="GO" id="GO:0030170">
    <property type="term" value="F:pyridoxal phosphate binding"/>
    <property type="evidence" value="ECO:0007669"/>
    <property type="project" value="InterPro"/>
</dbReference>
<dbReference type="STRING" id="401625.A0A0P1BA54"/>
<evidence type="ECO:0000313" key="7">
    <source>
        <dbReference type="Proteomes" id="UP000054845"/>
    </source>
</evidence>
<dbReference type="GO" id="GO:0004141">
    <property type="term" value="F:dethiobiotin synthase activity"/>
    <property type="evidence" value="ECO:0007669"/>
    <property type="project" value="TreeGrafter"/>
</dbReference>
<dbReference type="PANTHER" id="PTHR42684:SF3">
    <property type="entry name" value="ADENOSYLMETHIONINE-8-AMINO-7-OXONONANOATE AMINOTRANSFERASE"/>
    <property type="match status" value="1"/>
</dbReference>
<dbReference type="Pfam" id="PF00202">
    <property type="entry name" value="Aminotran_3"/>
    <property type="match status" value="1"/>
</dbReference>
<feature type="region of interest" description="Disordered" evidence="5">
    <location>
        <begin position="14"/>
        <end position="38"/>
    </location>
</feature>
<dbReference type="Gene3D" id="3.40.640.10">
    <property type="entry name" value="Type I PLP-dependent aspartate aminotransferase-like (Major domain)"/>
    <property type="match status" value="1"/>
</dbReference>
<dbReference type="Proteomes" id="UP000054845">
    <property type="component" value="Unassembled WGS sequence"/>
</dbReference>
<keyword evidence="7" id="KW-1185">Reference proteome</keyword>
<accession>A0A0P1BA54</accession>
<keyword evidence="3 6" id="KW-0808">Transferase</keyword>
<keyword evidence="2 6" id="KW-0032">Aminotransferase</keyword>
<keyword evidence="4" id="KW-0663">Pyridoxal phosphate</keyword>
<dbReference type="EMBL" id="CCYA01000118">
    <property type="protein sequence ID" value="CEH12238.1"/>
    <property type="molecule type" value="Genomic_DNA"/>
</dbReference>
<dbReference type="InterPro" id="IPR015421">
    <property type="entry name" value="PyrdxlP-dep_Trfase_major"/>
</dbReference>
<dbReference type="GO" id="GO:0004015">
    <property type="term" value="F:adenosylmethionine-8-amino-7-oxononanoate transaminase activity"/>
    <property type="evidence" value="ECO:0007669"/>
    <property type="project" value="TreeGrafter"/>
</dbReference>
<dbReference type="PANTHER" id="PTHR42684">
    <property type="entry name" value="ADENOSYLMETHIONINE-8-AMINO-7-OXONONANOATE AMINOTRANSFERASE"/>
    <property type="match status" value="1"/>
</dbReference>
<evidence type="ECO:0000256" key="5">
    <source>
        <dbReference type="SAM" id="MobiDB-lite"/>
    </source>
</evidence>
<comment type="subcellular location">
    <subcellularLocation>
        <location evidence="1">Mitochondrion</location>
    </subcellularLocation>
</comment>
<dbReference type="OrthoDB" id="425114at2759"/>